<dbReference type="AlphaFoldDB" id="A0A2V5LDM6"/>
<name>A0A2V5LDM6_9MICC</name>
<proteinExistence type="predicted"/>
<reference evidence="1 2" key="1">
    <citation type="submission" date="2018-05" db="EMBL/GenBank/DDBJ databases">
        <title>Genetic diversity of glacier-inhabiting Cryobacterium bacteria in China and description of Cryobacterium mengkeensis sp. nov. and Arthrobacter glacialis sp. nov.</title>
        <authorList>
            <person name="Liu Q."/>
            <person name="Xin Y.-H."/>
        </authorList>
    </citation>
    <scope>NUCLEOTIDE SEQUENCE [LARGE SCALE GENOMIC DNA]</scope>
    <source>
        <strain evidence="1 2">LI2</strain>
    </source>
</reference>
<dbReference type="NCBIfam" id="NF033572">
    <property type="entry name" value="transpos_ISKra4"/>
    <property type="match status" value="1"/>
</dbReference>
<gene>
    <name evidence="1" type="ORF">CVV68_01010</name>
</gene>
<evidence type="ECO:0000313" key="1">
    <source>
        <dbReference type="EMBL" id="PYI69719.1"/>
    </source>
</evidence>
<organism evidence="1 2">
    <name type="scientific">Arthrobacter livingstonensis</name>
    <dbReference type="NCBI Taxonomy" id="670078"/>
    <lineage>
        <taxon>Bacteria</taxon>
        <taxon>Bacillati</taxon>
        <taxon>Actinomycetota</taxon>
        <taxon>Actinomycetes</taxon>
        <taxon>Micrococcales</taxon>
        <taxon>Micrococcaceae</taxon>
        <taxon>Arthrobacter</taxon>
    </lineage>
</organism>
<dbReference type="EMBL" id="QJVD01000001">
    <property type="protein sequence ID" value="PYI69719.1"/>
    <property type="molecule type" value="Genomic_DNA"/>
</dbReference>
<protein>
    <submittedName>
        <fullName evidence="1">ISKra4 family transposase</fullName>
    </submittedName>
</protein>
<accession>A0A2V5LDM6</accession>
<keyword evidence="2" id="KW-1185">Reference proteome</keyword>
<sequence length="424" mass="45220">MGGVTGGGLPVLEEAIRAGMTALGASLLEGLLAADSGHRGPRIECGSGHLAEFVSYRTKDIDTVLGTVQVQRAYYHCRKCRAGVVPRDAELGVCGSSISGGLASMIATAGAAVPFAQAAGLIKDLAGIALGTKRVERAAEAVGAAATASLKADTEAVLAGRVVPLPPPAPPPEILYLAVDGTGVPMTLAETEGRAGKGPDGRARTREAKLGCLFTQTGLDDEGRPVRDEDSTSYFATLEPVEKFSDLVAAEAKRRGYEHIRQFVFLGDGAHWIWNMATARLPEATQIVDLFHAREHLHELANLLAFIITEDPNDWYQARRTELDSGDIDAITNAAMIYPLVGSKAKERTKALAYFQRNAHRMQYARFRRLGMFVGSGTVEAGCKAVIGQRLKLSGMRWSDPGATSIITLRCQHASTHRNQTTAA</sequence>
<evidence type="ECO:0000313" key="2">
    <source>
        <dbReference type="Proteomes" id="UP000247832"/>
    </source>
</evidence>
<dbReference type="OrthoDB" id="4380688at2"/>
<dbReference type="RefSeq" id="WP_110499143.1">
    <property type="nucleotide sequence ID" value="NZ_QJVD01000001.1"/>
</dbReference>
<comment type="caution">
    <text evidence="1">The sequence shown here is derived from an EMBL/GenBank/DDBJ whole genome shotgun (WGS) entry which is preliminary data.</text>
</comment>
<dbReference type="Proteomes" id="UP000247832">
    <property type="component" value="Unassembled WGS sequence"/>
</dbReference>